<dbReference type="PANTHER" id="PTHR36180">
    <property type="entry name" value="DNA-BINDING PROTEIN-RELATED-RELATED"/>
    <property type="match status" value="1"/>
</dbReference>
<organism evidence="2 3">
    <name type="scientific">Fervidibacillus albus</name>
    <dbReference type="NCBI Taxonomy" id="2980026"/>
    <lineage>
        <taxon>Bacteria</taxon>
        <taxon>Bacillati</taxon>
        <taxon>Bacillota</taxon>
        <taxon>Bacilli</taxon>
        <taxon>Bacillales</taxon>
        <taxon>Bacillaceae</taxon>
        <taxon>Fervidibacillus</taxon>
    </lineage>
</organism>
<dbReference type="InterPro" id="IPR005039">
    <property type="entry name" value="Ant_C"/>
</dbReference>
<dbReference type="SMART" id="SM01040">
    <property type="entry name" value="Bro-N"/>
    <property type="match status" value="1"/>
</dbReference>
<accession>A0A9E8LXC3</accession>
<dbReference type="Pfam" id="PF03374">
    <property type="entry name" value="ANT"/>
    <property type="match status" value="1"/>
</dbReference>
<evidence type="ECO:0000313" key="3">
    <source>
        <dbReference type="Proteomes" id="UP001164718"/>
    </source>
</evidence>
<dbReference type="RefSeq" id="WP_275418614.1">
    <property type="nucleotide sequence ID" value="NZ_CP106878.1"/>
</dbReference>
<dbReference type="Proteomes" id="UP001164718">
    <property type="component" value="Chromosome"/>
</dbReference>
<dbReference type="EMBL" id="CP106878">
    <property type="protein sequence ID" value="WAA10811.1"/>
    <property type="molecule type" value="Genomic_DNA"/>
</dbReference>
<proteinExistence type="predicted"/>
<feature type="domain" description="Bro-N" evidence="1">
    <location>
        <begin position="1"/>
        <end position="113"/>
    </location>
</feature>
<dbReference type="KEGG" id="faf:OE104_05730"/>
<dbReference type="GO" id="GO:0003677">
    <property type="term" value="F:DNA binding"/>
    <property type="evidence" value="ECO:0007669"/>
    <property type="project" value="InterPro"/>
</dbReference>
<reference evidence="2" key="1">
    <citation type="submission" date="2022-09" db="EMBL/GenBank/DDBJ databases">
        <title>Complete Genomes of Fervidibacillus albus and Fervidibacillus halotolerans isolated from tidal flat sediments.</title>
        <authorList>
            <person name="Kwon K.K."/>
            <person name="Yang S.-H."/>
            <person name="Park M.J."/>
            <person name="Oh H.-M."/>
        </authorList>
    </citation>
    <scope>NUCLEOTIDE SEQUENCE</scope>
    <source>
        <strain evidence="2">MEBiC13591</strain>
    </source>
</reference>
<dbReference type="AlphaFoldDB" id="A0A9E8LXC3"/>
<protein>
    <submittedName>
        <fullName evidence="2">Phage antirepressor KilAC domain-containing protein</fullName>
    </submittedName>
</protein>
<dbReference type="PANTHER" id="PTHR36180:SF2">
    <property type="entry name" value="BRO FAMILY PROTEIN"/>
    <property type="match status" value="1"/>
</dbReference>
<dbReference type="InterPro" id="IPR003497">
    <property type="entry name" value="BRO_N_domain"/>
</dbReference>
<gene>
    <name evidence="2" type="ORF">OE104_05730</name>
</gene>
<name>A0A9E8LXC3_9BACI</name>
<dbReference type="Pfam" id="PF02498">
    <property type="entry name" value="Bro-N"/>
    <property type="match status" value="1"/>
</dbReference>
<evidence type="ECO:0000313" key="2">
    <source>
        <dbReference type="EMBL" id="WAA10811.1"/>
    </source>
</evidence>
<keyword evidence="3" id="KW-1185">Reference proteome</keyword>
<dbReference type="PROSITE" id="PS51750">
    <property type="entry name" value="BRO_N"/>
    <property type="match status" value="1"/>
</dbReference>
<sequence>MAIGLQIFKHATFGKLRTVEISGTTFFVGVDVARALEYANPSKAVLDHCKGISKLGIPSSGGMQETNVIPEGDVYRLIIKASEQSRNNEIKTKAEKFERWIFEDVLPSIRKHGAYMTEQTIEKALTSPEFLIQLATKLKEEQETRRTLEKQIEQDKPYTNFAKSIANSSDAITFGEFAKILNNNGIKIGRNRLFEWMRKNGYLIQSGREKNKPKQQYVEQGLFQVKESVIHAVDQDLIRTTTLITGKGQLYFLEKLKEEQQSEQSAISCR</sequence>
<evidence type="ECO:0000259" key="1">
    <source>
        <dbReference type="PROSITE" id="PS51750"/>
    </source>
</evidence>